<dbReference type="PANTHER" id="PTHR43072">
    <property type="entry name" value="N-ACETYLTRANSFERASE"/>
    <property type="match status" value="1"/>
</dbReference>
<evidence type="ECO:0000259" key="1">
    <source>
        <dbReference type="PROSITE" id="PS51186"/>
    </source>
</evidence>
<gene>
    <name evidence="2" type="ORF">ACFQPE_10195</name>
</gene>
<sequence>MYQYVRDLDEGLPAPAPPADVTLARESGADAGLERLDGDLARDDTVVVARSDDGGEAAGQVVVSVGRPVRVPPLGATVRTDGAYVWRLYVPPAHRGRGIATALVAAGARAARERGADRAAALVATDNRPSQRVFEANGFEARTLHTYYRFRNATRRGRRRLR</sequence>
<proteinExistence type="predicted"/>
<reference evidence="2 3" key="1">
    <citation type="journal article" date="2019" name="Int. J. Syst. Evol. Microbiol.">
        <title>The Global Catalogue of Microorganisms (GCM) 10K type strain sequencing project: providing services to taxonomists for standard genome sequencing and annotation.</title>
        <authorList>
            <consortium name="The Broad Institute Genomics Platform"/>
            <consortium name="The Broad Institute Genome Sequencing Center for Infectious Disease"/>
            <person name="Wu L."/>
            <person name="Ma J."/>
        </authorList>
    </citation>
    <scope>NUCLEOTIDE SEQUENCE [LARGE SCALE GENOMIC DNA]</scope>
    <source>
        <strain evidence="2 3">PSR21</strain>
    </source>
</reference>
<dbReference type="Proteomes" id="UP001596547">
    <property type="component" value="Unassembled WGS sequence"/>
</dbReference>
<dbReference type="PROSITE" id="PS51186">
    <property type="entry name" value="GNAT"/>
    <property type="match status" value="1"/>
</dbReference>
<dbReference type="RefSeq" id="WP_379794432.1">
    <property type="nucleotide sequence ID" value="NZ_JBHTBF010000002.1"/>
</dbReference>
<keyword evidence="2" id="KW-0012">Acyltransferase</keyword>
<comment type="caution">
    <text evidence="2">The sequence shown here is derived from an EMBL/GenBank/DDBJ whole genome shotgun (WGS) entry which is preliminary data.</text>
</comment>
<dbReference type="Gene3D" id="3.40.630.30">
    <property type="match status" value="1"/>
</dbReference>
<keyword evidence="2" id="KW-0808">Transferase</keyword>
<organism evidence="2 3">
    <name type="scientific">Halomarina halobia</name>
    <dbReference type="NCBI Taxonomy" id="3033386"/>
    <lineage>
        <taxon>Archaea</taxon>
        <taxon>Methanobacteriati</taxon>
        <taxon>Methanobacteriota</taxon>
        <taxon>Stenosarchaea group</taxon>
        <taxon>Halobacteria</taxon>
        <taxon>Halobacteriales</taxon>
        <taxon>Natronomonadaceae</taxon>
        <taxon>Halomarina</taxon>
    </lineage>
</organism>
<evidence type="ECO:0000313" key="3">
    <source>
        <dbReference type="Proteomes" id="UP001596547"/>
    </source>
</evidence>
<dbReference type="EC" id="2.3.1.-" evidence="2"/>
<dbReference type="InterPro" id="IPR016181">
    <property type="entry name" value="Acyl_CoA_acyltransferase"/>
</dbReference>
<dbReference type="SUPFAM" id="SSF55729">
    <property type="entry name" value="Acyl-CoA N-acyltransferases (Nat)"/>
    <property type="match status" value="1"/>
</dbReference>
<dbReference type="AlphaFoldDB" id="A0ABD6A9B2"/>
<dbReference type="CDD" id="cd04301">
    <property type="entry name" value="NAT_SF"/>
    <property type="match status" value="1"/>
</dbReference>
<protein>
    <submittedName>
        <fullName evidence="2">GNAT family N-acetyltransferase</fullName>
        <ecNumber evidence="2">2.3.1.-</ecNumber>
    </submittedName>
</protein>
<dbReference type="PANTHER" id="PTHR43072:SF60">
    <property type="entry name" value="L-2,4-DIAMINOBUTYRIC ACID ACETYLTRANSFERASE"/>
    <property type="match status" value="1"/>
</dbReference>
<name>A0ABD6A9B2_9EURY</name>
<dbReference type="Pfam" id="PF00583">
    <property type="entry name" value="Acetyltransf_1"/>
    <property type="match status" value="1"/>
</dbReference>
<dbReference type="InterPro" id="IPR000182">
    <property type="entry name" value="GNAT_dom"/>
</dbReference>
<keyword evidence="3" id="KW-1185">Reference proteome</keyword>
<accession>A0ABD6A9B2</accession>
<feature type="domain" description="N-acetyltransferase" evidence="1">
    <location>
        <begin position="3"/>
        <end position="162"/>
    </location>
</feature>
<dbReference type="EMBL" id="JBHTBF010000002">
    <property type="protein sequence ID" value="MFC7317164.1"/>
    <property type="molecule type" value="Genomic_DNA"/>
</dbReference>
<dbReference type="GO" id="GO:0016746">
    <property type="term" value="F:acyltransferase activity"/>
    <property type="evidence" value="ECO:0007669"/>
    <property type="project" value="UniProtKB-KW"/>
</dbReference>
<evidence type="ECO:0000313" key="2">
    <source>
        <dbReference type="EMBL" id="MFC7317164.1"/>
    </source>
</evidence>